<keyword evidence="9" id="KW-0472">Membrane</keyword>
<gene>
    <name evidence="14" type="ORF">RJ641_012102</name>
</gene>
<comment type="similarity">
    <text evidence="2">Belongs to the RLP family.</text>
</comment>
<dbReference type="InterPro" id="IPR001611">
    <property type="entry name" value="Leu-rich_rpt"/>
</dbReference>
<dbReference type="PANTHER" id="PTHR48063">
    <property type="entry name" value="LRR RECEPTOR-LIKE KINASE"/>
    <property type="match status" value="1"/>
</dbReference>
<comment type="subcellular location">
    <subcellularLocation>
        <location evidence="1">Cell membrane</location>
        <topology evidence="1">Single-pass type I membrane protein</topology>
    </subcellularLocation>
</comment>
<evidence type="ECO:0000313" key="15">
    <source>
        <dbReference type="Proteomes" id="UP001370490"/>
    </source>
</evidence>
<dbReference type="GO" id="GO:0005886">
    <property type="term" value="C:plasma membrane"/>
    <property type="evidence" value="ECO:0007669"/>
    <property type="project" value="UniProtKB-SubCell"/>
</dbReference>
<keyword evidence="10" id="KW-0675">Receptor</keyword>
<dbReference type="EMBL" id="JBAMMX010000019">
    <property type="protein sequence ID" value="KAK6921595.1"/>
    <property type="molecule type" value="Genomic_DNA"/>
</dbReference>
<keyword evidence="6 12" id="KW-0732">Signal</keyword>
<dbReference type="FunFam" id="3.80.10.10:FF:001347">
    <property type="entry name" value="LRR receptor-like serine/threonine-protein kinase GSO2"/>
    <property type="match status" value="1"/>
</dbReference>
<sequence>METTTIVFTVFLVLVSFISRIEFTSCKRVANLSCIESERQALIAFKESLVDPSNRLSSWVGEDCCAWEGVGCSKRSGHVVKLNLRNPNPFDTVSALSNDNYAQEYVKTCLGGELNPSLLELKHLTRLDLSMNMFSGIPIPNSIGSFSNLKYLNLSFAGFGGEVAYHLGNLSSLQYLDLSVLLYSDLLYYELSIDDLQWISMLPELQVLRLSGVNLEKPSRWLQAINMLPSLIELRLDNCQLYHILPSLQVNFTSLVTLDLHENFLNSTIPPWLFNITNLEYLDLSHNSFLGFIPEEIEHTKFLEVLDLSRNSLRGKIPKNISNLCNLHEFSVNENRISGDIFNILGRSSRCALQSLEHLSLSINGLTGQIPHDLRQFQNLKYLDLSGNKLNGSVPESIGQLQSLEVLKLSNNSLKGTISEHHFSNLSSLFELNMESNTLAFNVSSSWIPPFQLAFIYLSSCEMGPQFPKWLQTQTQLSEISMANAGITDVLPDWFNNISSQSYYLKLSNNQIHGPLPSFPQIYERHIFLDSNKFDGPLPVFHADVILLDLSDNLLSDYIPQSIGYMMPEMFILRLSNNKFIGTLPESLCQMESLQVLDVSKNQLTGKFPRCWNNSERLTVIDVSENSFSGLIPWSLGSIPSLQSIHLHENKFYGELPESLKNLTNLQTLDLGHNAFYGVIPSWLGENLASLRFLSLESNHFVGEIPLQICNLSALQLLNLAQNNLNGTIPHCFRNFTSMIVGTEDLKQRYPIYQENILLSIKVKAFDLAWLEHEHVFRDPNSAFHSLIRKSKMISSLRVLDLSRNALQGEIVKNLSNLCNLHEFYSIENRIHGDISNTLGSSSTCALQSLELESQHKSTDRKSLGGKMVKIGNLKLLESLDLAGNELAGNQLQTLDDPSVYLGNSKLCGYPLKSCSEDKPSSNGGHEDVNENRGKDILTICGGNGGHGGNAYFQVVADLLLVISNSGGKGSLAEEEVFFWKRWQLS</sequence>
<protein>
    <submittedName>
        <fullName evidence="14">Leucine-rich repeat-containing N-terminal, plant-type</fullName>
    </submittedName>
</protein>
<evidence type="ECO:0000256" key="2">
    <source>
        <dbReference type="ARBA" id="ARBA00009592"/>
    </source>
</evidence>
<keyword evidence="8" id="KW-1133">Transmembrane helix</keyword>
<organism evidence="14 15">
    <name type="scientific">Dillenia turbinata</name>
    <dbReference type="NCBI Taxonomy" id="194707"/>
    <lineage>
        <taxon>Eukaryota</taxon>
        <taxon>Viridiplantae</taxon>
        <taxon>Streptophyta</taxon>
        <taxon>Embryophyta</taxon>
        <taxon>Tracheophyta</taxon>
        <taxon>Spermatophyta</taxon>
        <taxon>Magnoliopsida</taxon>
        <taxon>eudicotyledons</taxon>
        <taxon>Gunneridae</taxon>
        <taxon>Pentapetalae</taxon>
        <taxon>Dilleniales</taxon>
        <taxon>Dilleniaceae</taxon>
        <taxon>Dillenia</taxon>
    </lineage>
</organism>
<feature type="domain" description="Leucine-rich repeat-containing N-terminal plant-type" evidence="13">
    <location>
        <begin position="36"/>
        <end position="73"/>
    </location>
</feature>
<keyword evidence="11" id="KW-0325">Glycoprotein</keyword>
<evidence type="ECO:0000256" key="4">
    <source>
        <dbReference type="ARBA" id="ARBA00022614"/>
    </source>
</evidence>
<dbReference type="SMART" id="SM00369">
    <property type="entry name" value="LRR_TYP"/>
    <property type="match status" value="11"/>
</dbReference>
<dbReference type="SUPFAM" id="SSF52047">
    <property type="entry name" value="RNI-like"/>
    <property type="match status" value="1"/>
</dbReference>
<dbReference type="Pfam" id="PF08263">
    <property type="entry name" value="LRRNT_2"/>
    <property type="match status" value="1"/>
</dbReference>
<evidence type="ECO:0000256" key="10">
    <source>
        <dbReference type="ARBA" id="ARBA00023170"/>
    </source>
</evidence>
<dbReference type="SMART" id="SM00365">
    <property type="entry name" value="LRR_SD22"/>
    <property type="match status" value="7"/>
</dbReference>
<keyword evidence="3" id="KW-1003">Cell membrane</keyword>
<dbReference type="InterPro" id="IPR046956">
    <property type="entry name" value="RLP23-like"/>
</dbReference>
<name>A0AAN8UT89_9MAGN</name>
<evidence type="ECO:0000256" key="11">
    <source>
        <dbReference type="ARBA" id="ARBA00023180"/>
    </source>
</evidence>
<keyword evidence="5" id="KW-0812">Transmembrane</keyword>
<dbReference type="Proteomes" id="UP001370490">
    <property type="component" value="Unassembled WGS sequence"/>
</dbReference>
<reference evidence="14 15" key="1">
    <citation type="submission" date="2023-12" db="EMBL/GenBank/DDBJ databases">
        <title>A high-quality genome assembly for Dillenia turbinata (Dilleniales).</title>
        <authorList>
            <person name="Chanderbali A."/>
        </authorList>
    </citation>
    <scope>NUCLEOTIDE SEQUENCE [LARGE SCALE GENOMIC DNA]</scope>
    <source>
        <strain evidence="14">LSX21</strain>
        <tissue evidence="14">Leaf</tissue>
    </source>
</reference>
<dbReference type="InterPro" id="IPR013210">
    <property type="entry name" value="LRR_N_plant-typ"/>
</dbReference>
<keyword evidence="4" id="KW-0433">Leucine-rich repeat</keyword>
<evidence type="ECO:0000256" key="9">
    <source>
        <dbReference type="ARBA" id="ARBA00023136"/>
    </source>
</evidence>
<dbReference type="FunFam" id="3.80.10.10:FF:000095">
    <property type="entry name" value="LRR receptor-like serine/threonine-protein kinase GSO1"/>
    <property type="match status" value="2"/>
</dbReference>
<keyword evidence="7" id="KW-0677">Repeat</keyword>
<evidence type="ECO:0000256" key="6">
    <source>
        <dbReference type="ARBA" id="ARBA00022729"/>
    </source>
</evidence>
<feature type="chain" id="PRO_5042928623" evidence="12">
    <location>
        <begin position="27"/>
        <end position="986"/>
    </location>
</feature>
<dbReference type="Gene3D" id="3.80.10.10">
    <property type="entry name" value="Ribonuclease Inhibitor"/>
    <property type="match status" value="4"/>
</dbReference>
<dbReference type="PANTHER" id="PTHR48063:SF112">
    <property type="entry name" value="RECEPTOR LIKE PROTEIN 30-LIKE"/>
    <property type="match status" value="1"/>
</dbReference>
<dbReference type="InterPro" id="IPR032675">
    <property type="entry name" value="LRR_dom_sf"/>
</dbReference>
<evidence type="ECO:0000313" key="14">
    <source>
        <dbReference type="EMBL" id="KAK6921595.1"/>
    </source>
</evidence>
<evidence type="ECO:0000259" key="13">
    <source>
        <dbReference type="Pfam" id="PF08263"/>
    </source>
</evidence>
<evidence type="ECO:0000256" key="12">
    <source>
        <dbReference type="SAM" id="SignalP"/>
    </source>
</evidence>
<dbReference type="PRINTS" id="PR00019">
    <property type="entry name" value="LEURICHRPT"/>
</dbReference>
<accession>A0AAN8UT89</accession>
<evidence type="ECO:0000256" key="3">
    <source>
        <dbReference type="ARBA" id="ARBA00022475"/>
    </source>
</evidence>
<evidence type="ECO:0000256" key="5">
    <source>
        <dbReference type="ARBA" id="ARBA00022692"/>
    </source>
</evidence>
<evidence type="ECO:0000256" key="1">
    <source>
        <dbReference type="ARBA" id="ARBA00004251"/>
    </source>
</evidence>
<dbReference type="SUPFAM" id="SSF52058">
    <property type="entry name" value="L domain-like"/>
    <property type="match status" value="2"/>
</dbReference>
<dbReference type="Pfam" id="PF13855">
    <property type="entry name" value="LRR_8"/>
    <property type="match status" value="3"/>
</dbReference>
<dbReference type="AlphaFoldDB" id="A0AAN8UT89"/>
<evidence type="ECO:0000256" key="7">
    <source>
        <dbReference type="ARBA" id="ARBA00022737"/>
    </source>
</evidence>
<comment type="caution">
    <text evidence="14">The sequence shown here is derived from an EMBL/GenBank/DDBJ whole genome shotgun (WGS) entry which is preliminary data.</text>
</comment>
<evidence type="ECO:0000256" key="8">
    <source>
        <dbReference type="ARBA" id="ARBA00022989"/>
    </source>
</evidence>
<keyword evidence="15" id="KW-1185">Reference proteome</keyword>
<proteinExistence type="inferred from homology"/>
<dbReference type="PROSITE" id="PS51450">
    <property type="entry name" value="LRR"/>
    <property type="match status" value="1"/>
</dbReference>
<feature type="signal peptide" evidence="12">
    <location>
        <begin position="1"/>
        <end position="26"/>
    </location>
</feature>
<dbReference type="Pfam" id="PF00560">
    <property type="entry name" value="LRR_1"/>
    <property type="match status" value="7"/>
</dbReference>
<dbReference type="InterPro" id="IPR003591">
    <property type="entry name" value="Leu-rich_rpt_typical-subtyp"/>
</dbReference>